<dbReference type="InterPro" id="IPR008928">
    <property type="entry name" value="6-hairpin_glycosidase_sf"/>
</dbReference>
<reference evidence="3 4" key="1">
    <citation type="submission" date="2018-08" db="EMBL/GenBank/DDBJ databases">
        <authorList>
            <person name="Khan S.A."/>
        </authorList>
    </citation>
    <scope>NUCLEOTIDE SEQUENCE [LARGE SCALE GENOMIC DNA]</scope>
    <source>
        <strain evidence="3 4">GTF-13</strain>
    </source>
</reference>
<proteinExistence type="inferred from homology"/>
<name>A0A3P3VQV0_9GAMM</name>
<comment type="similarity">
    <text evidence="1">Belongs to the N-acylglucosamine 2-epimerase family.</text>
</comment>
<dbReference type="InterPro" id="IPR012341">
    <property type="entry name" value="6hp_glycosidase-like_sf"/>
</dbReference>
<dbReference type="InterPro" id="IPR010819">
    <property type="entry name" value="AGE/CE"/>
</dbReference>
<dbReference type="SUPFAM" id="SSF48208">
    <property type="entry name" value="Six-hairpin glycosidases"/>
    <property type="match status" value="1"/>
</dbReference>
<keyword evidence="4" id="KW-1185">Reference proteome</keyword>
<organism evidence="3 4">
    <name type="scientific">Aestuariirhabdus litorea</name>
    <dbReference type="NCBI Taxonomy" id="2528527"/>
    <lineage>
        <taxon>Bacteria</taxon>
        <taxon>Pseudomonadati</taxon>
        <taxon>Pseudomonadota</taxon>
        <taxon>Gammaproteobacteria</taxon>
        <taxon>Oceanospirillales</taxon>
        <taxon>Aestuariirhabdaceae</taxon>
        <taxon>Aestuariirhabdus</taxon>
    </lineage>
</organism>
<evidence type="ECO:0000313" key="4">
    <source>
        <dbReference type="Proteomes" id="UP000280792"/>
    </source>
</evidence>
<accession>A0A3P3VQV0</accession>
<gene>
    <name evidence="3" type="ORF">D0544_08930</name>
</gene>
<dbReference type="AlphaFoldDB" id="A0A3P3VQV0"/>
<dbReference type="EMBL" id="QWEZ01000001">
    <property type="protein sequence ID" value="RRJ85171.1"/>
    <property type="molecule type" value="Genomic_DNA"/>
</dbReference>
<sequence length="396" mass="46123">MTTSFYAPLGNAAAPQQARIEQYLFGALLPMWREHGIDRRHGGFFERLDQQLKPLPLDSKRLLVQCRQIFVYSLAYSTLGNPQDAHAARQGFEFLVRHYRDPDLGGWFFSTHDDGRVRDTTKDAYGHAFVLFACAYYYRAFGEESAIELALETADILEQRLKDPKGGGFFESASANWQPQPAIRRQNPHMHLLEAFVALYQSVATPRRERFQALADSVLQLFSQHFFDTRSATLGEFFDDQWQPHPEQGERIEPGHHYEWYWLLMDYDRSRNDPVLCAQAEALYHWADRHGQDPRGGIFNVVARDGRPMDDNKRIWPVTECLKARAIRYRQRAEAQDLELLYRQLDYLFGHYLKSDGRWHEYLARNNQPQPHDLPGSTGYHLFLGLMEARRVLQGL</sequence>
<comment type="caution">
    <text evidence="3">The sequence shown here is derived from an EMBL/GenBank/DDBJ whole genome shotgun (WGS) entry which is preliminary data.</text>
</comment>
<evidence type="ECO:0000313" key="3">
    <source>
        <dbReference type="EMBL" id="RRJ85171.1"/>
    </source>
</evidence>
<evidence type="ECO:0008006" key="5">
    <source>
        <dbReference type="Google" id="ProtNLM"/>
    </source>
</evidence>
<keyword evidence="2" id="KW-0413">Isomerase</keyword>
<dbReference type="Gene3D" id="1.50.10.10">
    <property type="match status" value="1"/>
</dbReference>
<dbReference type="PANTHER" id="PTHR15108">
    <property type="entry name" value="N-ACYLGLUCOSAMINE-2-EPIMERASE"/>
    <property type="match status" value="1"/>
</dbReference>
<dbReference type="GO" id="GO:0016853">
    <property type="term" value="F:isomerase activity"/>
    <property type="evidence" value="ECO:0007669"/>
    <property type="project" value="UniProtKB-KW"/>
</dbReference>
<evidence type="ECO:0000256" key="2">
    <source>
        <dbReference type="ARBA" id="ARBA00023235"/>
    </source>
</evidence>
<evidence type="ECO:0000256" key="1">
    <source>
        <dbReference type="ARBA" id="ARBA00008558"/>
    </source>
</evidence>
<dbReference type="RefSeq" id="WP_125015597.1">
    <property type="nucleotide sequence ID" value="NZ_QWEZ01000001.1"/>
</dbReference>
<dbReference type="Pfam" id="PF07221">
    <property type="entry name" value="GlcNAc_2-epim"/>
    <property type="match status" value="1"/>
</dbReference>
<reference evidence="3 4" key="2">
    <citation type="submission" date="2018-12" db="EMBL/GenBank/DDBJ databases">
        <title>Simiduia agarivorans gen. nov., sp. nov., a marine, agarolytic bacterium isolated from shallow coastal water from Keelung, Taiwan.</title>
        <authorList>
            <person name="Shieh W.Y."/>
        </authorList>
    </citation>
    <scope>NUCLEOTIDE SEQUENCE [LARGE SCALE GENOMIC DNA]</scope>
    <source>
        <strain evidence="3 4">GTF-13</strain>
    </source>
</reference>
<dbReference type="Proteomes" id="UP000280792">
    <property type="component" value="Unassembled WGS sequence"/>
</dbReference>
<protein>
    <recommendedName>
        <fullName evidence="5">N-acylglucosamine 2-epimerase</fullName>
    </recommendedName>
</protein>
<dbReference type="GO" id="GO:0005975">
    <property type="term" value="P:carbohydrate metabolic process"/>
    <property type="evidence" value="ECO:0007669"/>
    <property type="project" value="InterPro"/>
</dbReference>